<evidence type="ECO:0000313" key="5">
    <source>
        <dbReference type="Proteomes" id="UP000230707"/>
    </source>
</evidence>
<dbReference type="NCBIfam" id="TIGR00166">
    <property type="entry name" value="S6"/>
    <property type="match status" value="1"/>
</dbReference>
<reference evidence="4 5" key="1">
    <citation type="submission" date="2017-09" db="EMBL/GenBank/DDBJ databases">
        <title>Depth-based differentiation of microbial function through sediment-hosted aquifers and enrichment of novel symbionts in the deep terrestrial subsurface.</title>
        <authorList>
            <person name="Probst A.J."/>
            <person name="Ladd B."/>
            <person name="Jarett J.K."/>
            <person name="Geller-Mcgrath D.E."/>
            <person name="Sieber C.M."/>
            <person name="Emerson J.B."/>
            <person name="Anantharaman K."/>
            <person name="Thomas B.C."/>
            <person name="Malmstrom R."/>
            <person name="Stieglmeier M."/>
            <person name="Klingl A."/>
            <person name="Woyke T."/>
            <person name="Ryan C.M."/>
            <person name="Banfield J.F."/>
        </authorList>
    </citation>
    <scope>NUCLEOTIDE SEQUENCE [LARGE SCALE GENOMIC DNA]</scope>
    <source>
        <strain evidence="4">CG11_big_fil_rev_8_21_14_0_20_37_11</strain>
    </source>
</reference>
<evidence type="ECO:0000256" key="1">
    <source>
        <dbReference type="ARBA" id="ARBA00009512"/>
    </source>
</evidence>
<dbReference type="EMBL" id="PCWS01000047">
    <property type="protein sequence ID" value="PIR08616.1"/>
    <property type="molecule type" value="Genomic_DNA"/>
</dbReference>
<dbReference type="HAMAP" id="MF_00360">
    <property type="entry name" value="Ribosomal_bS6"/>
    <property type="match status" value="1"/>
</dbReference>
<dbReference type="CDD" id="cd00473">
    <property type="entry name" value="bS6"/>
    <property type="match status" value="1"/>
</dbReference>
<proteinExistence type="inferred from homology"/>
<dbReference type="GO" id="GO:0003735">
    <property type="term" value="F:structural constituent of ribosome"/>
    <property type="evidence" value="ECO:0007669"/>
    <property type="project" value="InterPro"/>
</dbReference>
<dbReference type="GO" id="GO:0006412">
    <property type="term" value="P:translation"/>
    <property type="evidence" value="ECO:0007669"/>
    <property type="project" value="UniProtKB-UniRule"/>
</dbReference>
<accession>A0A2H0NK61</accession>
<dbReference type="GO" id="GO:1990904">
    <property type="term" value="C:ribonucleoprotein complex"/>
    <property type="evidence" value="ECO:0007669"/>
    <property type="project" value="UniProtKB-KW"/>
</dbReference>
<dbReference type="PANTHER" id="PTHR21011">
    <property type="entry name" value="MITOCHONDRIAL 28S RIBOSOMAL PROTEIN S6"/>
    <property type="match status" value="1"/>
</dbReference>
<protein>
    <recommendedName>
        <fullName evidence="2 3">Small ribosomal subunit protein bS6</fullName>
    </recommendedName>
</protein>
<dbReference type="GO" id="GO:0070181">
    <property type="term" value="F:small ribosomal subunit rRNA binding"/>
    <property type="evidence" value="ECO:0007669"/>
    <property type="project" value="TreeGrafter"/>
</dbReference>
<evidence type="ECO:0000256" key="2">
    <source>
        <dbReference type="ARBA" id="ARBA00035294"/>
    </source>
</evidence>
<keyword evidence="3" id="KW-0699">rRNA-binding</keyword>
<dbReference type="InterPro" id="IPR014717">
    <property type="entry name" value="Transl_elong_EF1B/ribsomal_bS6"/>
</dbReference>
<comment type="function">
    <text evidence="3">Binds together with bS18 to 16S ribosomal RNA.</text>
</comment>
<dbReference type="Gene3D" id="3.30.70.60">
    <property type="match status" value="1"/>
</dbReference>
<dbReference type="AlphaFoldDB" id="A0A2H0NK61"/>
<dbReference type="SUPFAM" id="SSF54995">
    <property type="entry name" value="Ribosomal protein S6"/>
    <property type="match status" value="1"/>
</dbReference>
<dbReference type="InterPro" id="IPR000529">
    <property type="entry name" value="Ribosomal_bS6"/>
</dbReference>
<comment type="similarity">
    <text evidence="1 3">Belongs to the bacterial ribosomal protein bS6 family.</text>
</comment>
<organism evidence="4 5">
    <name type="scientific">Candidatus Gottesmanbacteria bacterium CG11_big_fil_rev_8_21_14_0_20_37_11</name>
    <dbReference type="NCBI Taxonomy" id="1974575"/>
    <lineage>
        <taxon>Bacteria</taxon>
        <taxon>Candidatus Gottesmaniibacteriota</taxon>
    </lineage>
</organism>
<evidence type="ECO:0000313" key="4">
    <source>
        <dbReference type="EMBL" id="PIR08616.1"/>
    </source>
</evidence>
<keyword evidence="3 4" id="KW-0689">Ribosomal protein</keyword>
<dbReference type="PANTHER" id="PTHR21011:SF1">
    <property type="entry name" value="SMALL RIBOSOMAL SUBUNIT PROTEIN BS6M"/>
    <property type="match status" value="1"/>
</dbReference>
<name>A0A2H0NK61_9BACT</name>
<gene>
    <name evidence="3 4" type="primary">rpsF</name>
    <name evidence="4" type="ORF">COV53_02070</name>
</gene>
<sequence length="106" mass="12194">MKISYELTLIQRISLNTDEEKKLMDSVKELLSEGGKILQVKDMGKRMLSYPIKKEKEGNYKLLILEASGKEINSLSSKLNLDDRILRYLFVKIESSKTAAVKEKKE</sequence>
<keyword evidence="3" id="KW-0694">RNA-binding</keyword>
<dbReference type="InterPro" id="IPR020814">
    <property type="entry name" value="Ribosomal_S6_plastid/chlpt"/>
</dbReference>
<comment type="caution">
    <text evidence="4">The sequence shown here is derived from an EMBL/GenBank/DDBJ whole genome shotgun (WGS) entry which is preliminary data.</text>
</comment>
<dbReference type="Pfam" id="PF01250">
    <property type="entry name" value="Ribosomal_S6"/>
    <property type="match status" value="1"/>
</dbReference>
<keyword evidence="3" id="KW-0687">Ribonucleoprotein</keyword>
<dbReference type="GO" id="GO:0005840">
    <property type="term" value="C:ribosome"/>
    <property type="evidence" value="ECO:0007669"/>
    <property type="project" value="UniProtKB-KW"/>
</dbReference>
<dbReference type="GO" id="GO:0005737">
    <property type="term" value="C:cytoplasm"/>
    <property type="evidence" value="ECO:0007669"/>
    <property type="project" value="UniProtKB-ARBA"/>
</dbReference>
<dbReference type="Proteomes" id="UP000230707">
    <property type="component" value="Unassembled WGS sequence"/>
</dbReference>
<evidence type="ECO:0000256" key="3">
    <source>
        <dbReference type="HAMAP-Rule" id="MF_00360"/>
    </source>
</evidence>
<dbReference type="InterPro" id="IPR035980">
    <property type="entry name" value="Ribosomal_bS6_sf"/>
</dbReference>